<evidence type="ECO:0000313" key="5">
    <source>
        <dbReference type="Proteomes" id="UP000660611"/>
    </source>
</evidence>
<organism evidence="4 5">
    <name type="scientific">Dactylosporangium siamense</name>
    <dbReference type="NCBI Taxonomy" id="685454"/>
    <lineage>
        <taxon>Bacteria</taxon>
        <taxon>Bacillati</taxon>
        <taxon>Actinomycetota</taxon>
        <taxon>Actinomycetes</taxon>
        <taxon>Micromonosporales</taxon>
        <taxon>Micromonosporaceae</taxon>
        <taxon>Dactylosporangium</taxon>
    </lineage>
</organism>
<evidence type="ECO:0000256" key="1">
    <source>
        <dbReference type="ARBA" id="ARBA00022729"/>
    </source>
</evidence>
<name>A0A919PIU2_9ACTN</name>
<feature type="domain" description="LamG-like jellyroll fold" evidence="3">
    <location>
        <begin position="1018"/>
        <end position="1161"/>
    </location>
</feature>
<reference evidence="4" key="1">
    <citation type="submission" date="2021-01" db="EMBL/GenBank/DDBJ databases">
        <title>Whole genome shotgun sequence of Dactylosporangium siamense NBRC 106093.</title>
        <authorList>
            <person name="Komaki H."/>
            <person name="Tamura T."/>
        </authorList>
    </citation>
    <scope>NUCLEOTIDE SEQUENCE</scope>
    <source>
        <strain evidence="4">NBRC 106093</strain>
    </source>
</reference>
<evidence type="ECO:0000259" key="3">
    <source>
        <dbReference type="SMART" id="SM00560"/>
    </source>
</evidence>
<dbReference type="Pfam" id="PF13385">
    <property type="entry name" value="Laminin_G_3"/>
    <property type="match status" value="2"/>
</dbReference>
<proteinExistence type="predicted"/>
<dbReference type="GO" id="GO:0006955">
    <property type="term" value="P:immune response"/>
    <property type="evidence" value="ECO:0007669"/>
    <property type="project" value="InterPro"/>
</dbReference>
<comment type="caution">
    <text evidence="4">The sequence shown here is derived from an EMBL/GenBank/DDBJ whole genome shotgun (WGS) entry which is preliminary data.</text>
</comment>
<dbReference type="InterPro" id="IPR006558">
    <property type="entry name" value="LamG-like"/>
</dbReference>
<keyword evidence="1" id="KW-0732">Signal</keyword>
<dbReference type="EMBL" id="BONQ01000033">
    <property type="protein sequence ID" value="GIG44237.1"/>
    <property type="molecule type" value="Genomic_DNA"/>
</dbReference>
<feature type="domain" description="LamG-like jellyroll fold" evidence="3">
    <location>
        <begin position="806"/>
        <end position="947"/>
    </location>
</feature>
<dbReference type="PANTHER" id="PTHR46943:SF1">
    <property type="entry name" value="PENTRAXIN-RELATED PROTEIN PTX3"/>
    <property type="match status" value="1"/>
</dbReference>
<dbReference type="SMART" id="SM00560">
    <property type="entry name" value="LamGL"/>
    <property type="match status" value="2"/>
</dbReference>
<gene>
    <name evidence="4" type="ORF">Dsi01nite_022780</name>
</gene>
<dbReference type="SUPFAM" id="SSF49899">
    <property type="entry name" value="Concanavalin A-like lectins/glucanases"/>
    <property type="match status" value="2"/>
</dbReference>
<protein>
    <recommendedName>
        <fullName evidence="3">LamG-like jellyroll fold domain-containing protein</fullName>
    </recommendedName>
</protein>
<keyword evidence="5" id="KW-1185">Reference proteome</keyword>
<dbReference type="Gene3D" id="2.60.120.200">
    <property type="match status" value="2"/>
</dbReference>
<dbReference type="NCBIfam" id="NF033679">
    <property type="entry name" value="DNRLRE_dom"/>
    <property type="match status" value="1"/>
</dbReference>
<dbReference type="InterPro" id="IPR013320">
    <property type="entry name" value="ConA-like_dom_sf"/>
</dbReference>
<accession>A0A919PIU2</accession>
<keyword evidence="2" id="KW-1015">Disulfide bond</keyword>
<sequence length="1166" mass="120815">MSSTPVVPRQTGWVMGRFGLGTIGRLLTLVLVAGGVAVLPATAVPAAEPCGESAQDASAARAMAKQCRRRVEVLTGRSETALVFANPSGTMTAEISLKAERVRAAGGQWVTADATLRRADDGTVRPVAAALPIVFSGGGTGPVARIGKGDKELVLDWTAALPAPVLDGPHATYPDVLPGVDLRLTADVEGFSEVLVVKTPAAAKHAALKRLTFKTRTKGLSLRTDAGTGAVSAVDGAGTVVFGGSTPTMWDSGVKAGTRRASTVNGGADPAEALPAKQRPMRTEITPGELAVVPDASLFTAADTVYPVYVDPTWPGGRNHWVMLWKQFGDTSYWDRTCVNCDTDESNSGVVRVGYQDFSGTTTARSVFEMDTSGLIGKQLKSATFSITQSWSGKSCGGTAGTAQLWQTSRISNGMTWNSAETGLQWLSKLSSNNQTRRFNGSGACAQGRVEWDAAGAVQAAINSGAPVTTVGLREAGESDPYAWRRYQLDPKLTVEYNSIPSAPDQFTVASTAQEPGLACVPGTVPVVRSTPVLRVRASDADDDSLLAVTFTRQKQWVSQTAATWVSVLPDVTVQNVPAGGTATLELPAPQTSGRYRVTAVVTDGNGAGATGPQSQLCEYIVDTDAPGTPAAVTSATYPEDGEFHGGRGVTGAFTVTPPTTNPGDVQKYVYALTPTTTPPVDGTRTLTANAVTHAVTIQATPSMGGLNTLRVWAVDAAGNLSAPGAPLQYQFKVDDPSMAAGQWHLDDPAGATTLTDSSGYERHGTIAGATTGAPGPMINGWTATGFSPGTPTFGATLPKPFSSTTSFSMATWAKLDGTGTAAIVGAGTRDRGLLNRSSFHLMYQGGSCGWAFRFTNTTGTLFQACAPVAAPANVWTHVAGVYDSGAQAITLYVDGIVRSTVAVTGTSDVAGDLNLGYTVGLFENVEKLSGQLSDLQVWDRKIFSDEVARLIGPPGGVPAAGWELDGDGTDIVGRSPLQQSAAVTYGPNRDGTPNAAAVYNGGSAYSVTSGPVLRTEQSYTVSAWVKLTNPGTSSRTVLSQGNTTGAAQPAFQLMFEVHCNGWTFGIHGSPAGGNRTDACAPAPPVLNTWTHLVAVHNASTHTMSLYIDGVLAVSQPAPATPFFANGPAVLGQATYGGVALDPFTGSIDEVALYPGALPAEAVVEL</sequence>
<evidence type="ECO:0000256" key="2">
    <source>
        <dbReference type="ARBA" id="ARBA00023157"/>
    </source>
</evidence>
<dbReference type="Proteomes" id="UP000660611">
    <property type="component" value="Unassembled WGS sequence"/>
</dbReference>
<dbReference type="PANTHER" id="PTHR46943">
    <property type="entry name" value="PENTRAXIN-RELATED PROTEIN PTX3"/>
    <property type="match status" value="1"/>
</dbReference>
<dbReference type="InterPro" id="IPR042837">
    <property type="entry name" value="PTX3"/>
</dbReference>
<evidence type="ECO:0000313" key="4">
    <source>
        <dbReference type="EMBL" id="GIG44237.1"/>
    </source>
</evidence>
<dbReference type="AlphaFoldDB" id="A0A919PIU2"/>